<dbReference type="GO" id="GO:0008081">
    <property type="term" value="F:phosphoric diester hydrolase activity"/>
    <property type="evidence" value="ECO:0007669"/>
    <property type="project" value="TreeGrafter"/>
</dbReference>
<dbReference type="PANTHER" id="PTHR10340">
    <property type="entry name" value="SPHINGOMYELIN PHOSPHODIESTERASE"/>
    <property type="match status" value="1"/>
</dbReference>
<evidence type="ECO:0000256" key="1">
    <source>
        <dbReference type="ARBA" id="ARBA00022801"/>
    </source>
</evidence>
<proteinExistence type="predicted"/>
<keyword evidence="1" id="KW-0378">Hydrolase</keyword>
<keyword evidence="3" id="KW-0472">Membrane</keyword>
<sequence length="558" mass="61699">MRANVPSGTQGSPPKRIIVAVIVPLILGLLTTTHALPRPEHALKKSSASELAYLHLTDLHMDPYYVPDSDPQTACHRGTSEAATAVAPRKGRKRQLSSPGHFGMRGSQCDSPVVLVEDTFSFIKGKYANFSLPPSSSLIGKYPPQPQAIDFVLWTGDSSRHDRDSKMPRKYKDIVDANSRIVSLFSNTFNLSSSPVIPTLGNWEVYPSDDLDPSDSPALLKDIWNLWLPLFDDLRSSEKKVIKQTFLTGGYFSRTIRSASPDARGLKVVSLNTVWVYVQNSKVDDCPKPKSHKTTQQHPATPMFDWFRSTLMDARASNYSVLIISHIPPLDVGTPLYKDNCLATYTSLVGEFSDVILGSTHGHTNKDTVTFVTTTKNGYDMVPVPSPGPRIAADSIVGMAWTAPSVYPVFNPGFRVGRLSTVDGWWTINGWTQWFANIADENDKFDELQSDNDTDPSYHIKYKIEYDTTVEYRMPNLSPNAYSTWYRSFQTNSGGLADYYSRFVVVGATSTVAPLGISAAVIATFSLILFGVAGWVLHRKYLSGEAPVEAGETRPLIQ</sequence>
<dbReference type="AlphaFoldDB" id="A0A138ZXR0"/>
<evidence type="ECO:0000313" key="4">
    <source>
        <dbReference type="EMBL" id="KXS09292.1"/>
    </source>
</evidence>
<dbReference type="Proteomes" id="UP000070544">
    <property type="component" value="Unassembled WGS sequence"/>
</dbReference>
<dbReference type="SUPFAM" id="SSF56300">
    <property type="entry name" value="Metallo-dependent phosphatases"/>
    <property type="match status" value="1"/>
</dbReference>
<evidence type="ECO:0000256" key="3">
    <source>
        <dbReference type="SAM" id="Phobius"/>
    </source>
</evidence>
<keyword evidence="5" id="KW-1185">Reference proteome</keyword>
<keyword evidence="2" id="KW-0325">Glycoprotein</keyword>
<evidence type="ECO:0000256" key="2">
    <source>
        <dbReference type="ARBA" id="ARBA00023180"/>
    </source>
</evidence>
<dbReference type="STRING" id="1344416.A0A138ZXR0"/>
<evidence type="ECO:0000313" key="5">
    <source>
        <dbReference type="Proteomes" id="UP000070544"/>
    </source>
</evidence>
<dbReference type="GO" id="GO:0000298">
    <property type="term" value="F:endopolyphosphatase activity"/>
    <property type="evidence" value="ECO:0007669"/>
    <property type="project" value="TreeGrafter"/>
</dbReference>
<dbReference type="GO" id="GO:0005615">
    <property type="term" value="C:extracellular space"/>
    <property type="evidence" value="ECO:0007669"/>
    <property type="project" value="TreeGrafter"/>
</dbReference>
<protein>
    <submittedName>
        <fullName evidence="4">Uncharacterized protein</fullName>
    </submittedName>
</protein>
<dbReference type="OMA" id="WFANIAD"/>
<dbReference type="PANTHER" id="PTHR10340:SF55">
    <property type="entry name" value="ENDOPOLYPHOSPHATASE"/>
    <property type="match status" value="1"/>
</dbReference>
<keyword evidence="3" id="KW-1133">Transmembrane helix</keyword>
<reference evidence="4 5" key="1">
    <citation type="journal article" date="2015" name="Genome Biol. Evol.">
        <title>Phylogenomic analyses indicate that early fungi evolved digesting cell walls of algal ancestors of land plants.</title>
        <authorList>
            <person name="Chang Y."/>
            <person name="Wang S."/>
            <person name="Sekimoto S."/>
            <person name="Aerts A.L."/>
            <person name="Choi C."/>
            <person name="Clum A."/>
            <person name="LaButti K.M."/>
            <person name="Lindquist E.A."/>
            <person name="Yee Ngan C."/>
            <person name="Ohm R.A."/>
            <person name="Salamov A.A."/>
            <person name="Grigoriev I.V."/>
            <person name="Spatafora J.W."/>
            <person name="Berbee M.L."/>
        </authorList>
    </citation>
    <scope>NUCLEOTIDE SEQUENCE [LARGE SCALE GENOMIC DNA]</scope>
    <source>
        <strain evidence="4 5">JEL478</strain>
    </source>
</reference>
<feature type="transmembrane region" description="Helical" evidence="3">
    <location>
        <begin position="515"/>
        <end position="537"/>
    </location>
</feature>
<name>A0A138ZXR0_GONPJ</name>
<gene>
    <name evidence="4" type="ORF">M427DRAFT_239371</name>
</gene>
<accession>A0A138ZXR0</accession>
<dbReference type="OrthoDB" id="348678at2759"/>
<keyword evidence="3" id="KW-0812">Transmembrane</keyword>
<dbReference type="EMBL" id="KQ965871">
    <property type="protein sequence ID" value="KXS09292.1"/>
    <property type="molecule type" value="Genomic_DNA"/>
</dbReference>
<dbReference type="InterPro" id="IPR029052">
    <property type="entry name" value="Metallo-depent_PP-like"/>
</dbReference>
<dbReference type="GO" id="GO:0006798">
    <property type="term" value="P:polyphosphate catabolic process"/>
    <property type="evidence" value="ECO:0007669"/>
    <property type="project" value="TreeGrafter"/>
</dbReference>
<dbReference type="GO" id="GO:0004309">
    <property type="term" value="F:exopolyphosphatase activity"/>
    <property type="evidence" value="ECO:0007669"/>
    <property type="project" value="TreeGrafter"/>
</dbReference>
<organism evidence="4 5">
    <name type="scientific">Gonapodya prolifera (strain JEL478)</name>
    <name type="common">Monoblepharis prolifera</name>
    <dbReference type="NCBI Taxonomy" id="1344416"/>
    <lineage>
        <taxon>Eukaryota</taxon>
        <taxon>Fungi</taxon>
        <taxon>Fungi incertae sedis</taxon>
        <taxon>Chytridiomycota</taxon>
        <taxon>Chytridiomycota incertae sedis</taxon>
        <taxon>Monoblepharidomycetes</taxon>
        <taxon>Monoblepharidales</taxon>
        <taxon>Gonapodyaceae</taxon>
        <taxon>Gonapodya</taxon>
    </lineage>
</organism>
<dbReference type="GO" id="GO:0000324">
    <property type="term" value="C:fungal-type vacuole"/>
    <property type="evidence" value="ECO:0007669"/>
    <property type="project" value="TreeGrafter"/>
</dbReference>